<organism evidence="1">
    <name type="scientific">marine sediment metagenome</name>
    <dbReference type="NCBI Taxonomy" id="412755"/>
    <lineage>
        <taxon>unclassified sequences</taxon>
        <taxon>metagenomes</taxon>
        <taxon>ecological metagenomes</taxon>
    </lineage>
</organism>
<gene>
    <name evidence="1" type="ORF">S03H2_17256</name>
</gene>
<comment type="caution">
    <text evidence="1">The sequence shown here is derived from an EMBL/GenBank/DDBJ whole genome shotgun (WGS) entry which is preliminary data.</text>
</comment>
<protein>
    <submittedName>
        <fullName evidence="1">Uncharacterized protein</fullName>
    </submittedName>
</protein>
<feature type="non-terminal residue" evidence="1">
    <location>
        <position position="30"/>
    </location>
</feature>
<accession>X1HKM4</accession>
<sequence>MAVTIKPVIGLGTRVMKTREWTAIDGCGTS</sequence>
<proteinExistence type="predicted"/>
<dbReference type="EMBL" id="BARU01008879">
    <property type="protein sequence ID" value="GAH45873.1"/>
    <property type="molecule type" value="Genomic_DNA"/>
</dbReference>
<name>X1HKM4_9ZZZZ</name>
<dbReference type="AlphaFoldDB" id="X1HKM4"/>
<evidence type="ECO:0000313" key="1">
    <source>
        <dbReference type="EMBL" id="GAH45873.1"/>
    </source>
</evidence>
<reference evidence="1" key="1">
    <citation type="journal article" date="2014" name="Front. Microbiol.">
        <title>High frequency of phylogenetically diverse reductive dehalogenase-homologous genes in deep subseafloor sedimentary metagenomes.</title>
        <authorList>
            <person name="Kawai M."/>
            <person name="Futagami T."/>
            <person name="Toyoda A."/>
            <person name="Takaki Y."/>
            <person name="Nishi S."/>
            <person name="Hori S."/>
            <person name="Arai W."/>
            <person name="Tsubouchi T."/>
            <person name="Morono Y."/>
            <person name="Uchiyama I."/>
            <person name="Ito T."/>
            <person name="Fujiyama A."/>
            <person name="Inagaki F."/>
            <person name="Takami H."/>
        </authorList>
    </citation>
    <scope>NUCLEOTIDE SEQUENCE</scope>
    <source>
        <strain evidence="1">Expedition CK06-06</strain>
    </source>
</reference>